<dbReference type="SMART" id="SM00355">
    <property type="entry name" value="ZnF_C2H2"/>
    <property type="match status" value="2"/>
</dbReference>
<keyword evidence="12" id="KW-1185">Reference proteome</keyword>
<evidence type="ECO:0000259" key="9">
    <source>
        <dbReference type="PROSITE" id="PS50048"/>
    </source>
</evidence>
<evidence type="ECO:0008006" key="13">
    <source>
        <dbReference type="Google" id="ProtNLM"/>
    </source>
</evidence>
<gene>
    <name evidence="11" type="ORF">BDW59DRAFT_161086</name>
</gene>
<dbReference type="Pfam" id="PF00172">
    <property type="entry name" value="Zn_clus"/>
    <property type="match status" value="1"/>
</dbReference>
<dbReference type="PANTHER" id="PTHR47660:SF2">
    <property type="entry name" value="TRANSCRIPTION FACTOR WITH C2H2 AND ZN(2)-CYS(6) DNA BINDING DOMAIN (EUROFUNG)"/>
    <property type="match status" value="1"/>
</dbReference>
<feature type="domain" description="C2H2-type" evidence="10">
    <location>
        <begin position="34"/>
        <end position="62"/>
    </location>
</feature>
<feature type="domain" description="C2H2-type" evidence="10">
    <location>
        <begin position="6"/>
        <end position="33"/>
    </location>
</feature>
<dbReference type="SUPFAM" id="SSF57667">
    <property type="entry name" value="beta-beta-alpha zinc fingers"/>
    <property type="match status" value="1"/>
</dbReference>
<keyword evidence="3" id="KW-0805">Transcription regulation</keyword>
<comment type="caution">
    <text evidence="11">The sequence shown here is derived from an EMBL/GenBank/DDBJ whole genome shotgun (WGS) entry which is preliminary data.</text>
</comment>
<evidence type="ECO:0000256" key="4">
    <source>
        <dbReference type="ARBA" id="ARBA00023125"/>
    </source>
</evidence>
<evidence type="ECO:0000256" key="3">
    <source>
        <dbReference type="ARBA" id="ARBA00023015"/>
    </source>
</evidence>
<dbReference type="InterPro" id="IPR036864">
    <property type="entry name" value="Zn2-C6_fun-type_DNA-bd_sf"/>
</dbReference>
<accession>A0ABR4IER0</accession>
<dbReference type="InterPro" id="IPR013087">
    <property type="entry name" value="Znf_C2H2_type"/>
</dbReference>
<dbReference type="PROSITE" id="PS50157">
    <property type="entry name" value="ZINC_FINGER_C2H2_2"/>
    <property type="match status" value="2"/>
</dbReference>
<dbReference type="InterPro" id="IPR001138">
    <property type="entry name" value="Zn2Cys6_DnaBD"/>
</dbReference>
<keyword evidence="6" id="KW-0539">Nucleus</keyword>
<evidence type="ECO:0000259" key="10">
    <source>
        <dbReference type="PROSITE" id="PS50157"/>
    </source>
</evidence>
<keyword evidence="7" id="KW-0863">Zinc-finger</keyword>
<feature type="compositionally biased region" description="Basic and acidic residues" evidence="8">
    <location>
        <begin position="116"/>
        <end position="125"/>
    </location>
</feature>
<evidence type="ECO:0000256" key="7">
    <source>
        <dbReference type="PROSITE-ProRule" id="PRU00042"/>
    </source>
</evidence>
<proteinExistence type="predicted"/>
<protein>
    <recommendedName>
        <fullName evidence="13">C2H2 type zinc finger domain protein</fullName>
    </recommendedName>
</protein>
<evidence type="ECO:0000256" key="2">
    <source>
        <dbReference type="ARBA" id="ARBA00022833"/>
    </source>
</evidence>
<dbReference type="InterPro" id="IPR036236">
    <property type="entry name" value="Znf_C2H2_sf"/>
</dbReference>
<feature type="region of interest" description="Disordered" evidence="8">
    <location>
        <begin position="103"/>
        <end position="138"/>
    </location>
</feature>
<dbReference type="Gene3D" id="3.30.160.60">
    <property type="entry name" value="Classic Zinc Finger"/>
    <property type="match status" value="2"/>
</dbReference>
<keyword evidence="5" id="KW-0804">Transcription</keyword>
<feature type="domain" description="Zn(2)-C6 fungal-type" evidence="9">
    <location>
        <begin position="78"/>
        <end position="105"/>
    </location>
</feature>
<dbReference type="PANTHER" id="PTHR47660">
    <property type="entry name" value="TRANSCRIPTION FACTOR WITH C2H2 AND ZN(2)-CYS(6) DNA BINDING DOMAIN (EUROFUNG)-RELATED-RELATED"/>
    <property type="match status" value="1"/>
</dbReference>
<evidence type="ECO:0000256" key="1">
    <source>
        <dbReference type="ARBA" id="ARBA00022723"/>
    </source>
</evidence>
<dbReference type="SUPFAM" id="SSF57701">
    <property type="entry name" value="Zn2/Cys6 DNA-binding domain"/>
    <property type="match status" value="1"/>
</dbReference>
<dbReference type="PROSITE" id="PS50048">
    <property type="entry name" value="ZN2_CY6_FUNGAL_2"/>
    <property type="match status" value="1"/>
</dbReference>
<dbReference type="Pfam" id="PF00096">
    <property type="entry name" value="zf-C2H2"/>
    <property type="match status" value="1"/>
</dbReference>
<keyword evidence="4" id="KW-0238">DNA-binding</keyword>
<keyword evidence="2" id="KW-0862">Zinc</keyword>
<dbReference type="PROSITE" id="PS00028">
    <property type="entry name" value="ZINC_FINGER_C2H2_1"/>
    <property type="match status" value="2"/>
</dbReference>
<sequence>MSSRNHLCDICGQVFVRAEHLSRHRRIHTREKPYPCDYCSERFSRTDLRRRHIVAAHNNPLQSASTHAQKKRPRAKVACNYCNINKLKCSAGRPCERCYAKGRPCPPSQPPASRVSDNDVRRESSQRPGPGPSLSAASPGELNYFDVALVSEFSDSGVGNSPLNEISLFYNSSQVDDDFHDIINLAPTREYGLPHVLPESQAQTFNHRLSSSAVDMGTPPGVSNTLDPFILGEQEDWATDLDHGAMTEATAHNRVILDEFLWLFRDHVAPWLSAFRDRQITITSRTRKEWCFAMAAVGALYCSVQGSWTLAVGLYRCARRRLVLLVGSPEAGDITEKIVTLESYILLQVFGYLSGDTHICESMDSIYGYIDELTRDVLLFSDNSMVDDHQRQRLVETINLCHSYGLVLTQRRSAQHQICPPNSIGALEVLRTMTTPGQPVHPFQSPSESLNILCVLSLFTSVGSPQQHRRLSCDSRTLWSQTFCELALSQWANADVALSDWNSHIFFHAIHMHFLVSMAALQKVVANHNSAGEPSKCEIPSPDCIFVAVEQRPKAVWHGHQILQLAVTAQSSEAPRVPLHFSHCIYFGTLVLWYNAAVEKDETGARQWAKLGIRTLQKSPAAANPVNGAFRCRLKELVVEDGV</sequence>
<evidence type="ECO:0000256" key="6">
    <source>
        <dbReference type="ARBA" id="ARBA00023242"/>
    </source>
</evidence>
<dbReference type="EMBL" id="JBFXLS010000031">
    <property type="protein sequence ID" value="KAL2826249.1"/>
    <property type="molecule type" value="Genomic_DNA"/>
</dbReference>
<evidence type="ECO:0000256" key="5">
    <source>
        <dbReference type="ARBA" id="ARBA00023163"/>
    </source>
</evidence>
<evidence type="ECO:0000313" key="12">
    <source>
        <dbReference type="Proteomes" id="UP001610335"/>
    </source>
</evidence>
<organism evidence="11 12">
    <name type="scientific">Aspergillus cavernicola</name>
    <dbReference type="NCBI Taxonomy" id="176166"/>
    <lineage>
        <taxon>Eukaryota</taxon>
        <taxon>Fungi</taxon>
        <taxon>Dikarya</taxon>
        <taxon>Ascomycota</taxon>
        <taxon>Pezizomycotina</taxon>
        <taxon>Eurotiomycetes</taxon>
        <taxon>Eurotiomycetidae</taxon>
        <taxon>Eurotiales</taxon>
        <taxon>Aspergillaceae</taxon>
        <taxon>Aspergillus</taxon>
        <taxon>Aspergillus subgen. Nidulantes</taxon>
    </lineage>
</organism>
<dbReference type="Proteomes" id="UP001610335">
    <property type="component" value="Unassembled WGS sequence"/>
</dbReference>
<name>A0ABR4IER0_9EURO</name>
<evidence type="ECO:0000256" key="8">
    <source>
        <dbReference type="SAM" id="MobiDB-lite"/>
    </source>
</evidence>
<keyword evidence="1" id="KW-0479">Metal-binding</keyword>
<evidence type="ECO:0000313" key="11">
    <source>
        <dbReference type="EMBL" id="KAL2826249.1"/>
    </source>
</evidence>
<reference evidence="11 12" key="1">
    <citation type="submission" date="2024-07" db="EMBL/GenBank/DDBJ databases">
        <title>Section-level genome sequencing and comparative genomics of Aspergillus sections Usti and Cavernicolus.</title>
        <authorList>
            <consortium name="Lawrence Berkeley National Laboratory"/>
            <person name="Nybo J.L."/>
            <person name="Vesth T.C."/>
            <person name="Theobald S."/>
            <person name="Frisvad J.C."/>
            <person name="Larsen T.O."/>
            <person name="Kjaerboelling I."/>
            <person name="Rothschild-Mancinelli K."/>
            <person name="Lyhne E.K."/>
            <person name="Kogle M.E."/>
            <person name="Barry K."/>
            <person name="Clum A."/>
            <person name="Na H."/>
            <person name="Ledsgaard L."/>
            <person name="Lin J."/>
            <person name="Lipzen A."/>
            <person name="Kuo A."/>
            <person name="Riley R."/>
            <person name="Mondo S."/>
            <person name="LaButti K."/>
            <person name="Haridas S."/>
            <person name="Pangalinan J."/>
            <person name="Salamov A.A."/>
            <person name="Simmons B.A."/>
            <person name="Magnuson J.K."/>
            <person name="Chen J."/>
            <person name="Drula E."/>
            <person name="Henrissat B."/>
            <person name="Wiebenga A."/>
            <person name="Lubbers R.J."/>
            <person name="Gomes A.C."/>
            <person name="Makela M.R."/>
            <person name="Stajich J."/>
            <person name="Grigoriev I.V."/>
            <person name="Mortensen U.H."/>
            <person name="De vries R.P."/>
            <person name="Baker S.E."/>
            <person name="Andersen M.R."/>
        </authorList>
    </citation>
    <scope>NUCLEOTIDE SEQUENCE [LARGE SCALE GENOMIC DNA]</scope>
    <source>
        <strain evidence="11 12">CBS 600.67</strain>
    </source>
</reference>